<feature type="chain" id="PRO_5034135636" description="Guanylate cyclase" evidence="18">
    <location>
        <begin position="18"/>
        <end position="965"/>
    </location>
</feature>
<evidence type="ECO:0000256" key="12">
    <source>
        <dbReference type="ARBA" id="ARBA00023180"/>
    </source>
</evidence>
<dbReference type="InterPro" id="IPR050401">
    <property type="entry name" value="Cyclic_nucleotide_synthase"/>
</dbReference>
<dbReference type="GO" id="GO:0004383">
    <property type="term" value="F:guanylate cyclase activity"/>
    <property type="evidence" value="ECO:0007669"/>
    <property type="project" value="UniProtKB-EC"/>
</dbReference>
<dbReference type="PANTHER" id="PTHR11920">
    <property type="entry name" value="GUANYLYL CYCLASE"/>
    <property type="match status" value="1"/>
</dbReference>
<dbReference type="AlphaFoldDB" id="A0A8D3DU32"/>
<accession>A0A8D3DU32</accession>
<evidence type="ECO:0000256" key="13">
    <source>
        <dbReference type="ARBA" id="ARBA00023239"/>
    </source>
</evidence>
<feature type="domain" description="Guanylate cyclase" evidence="20">
    <location>
        <begin position="785"/>
        <end position="915"/>
    </location>
</feature>
<dbReference type="GO" id="GO:0004672">
    <property type="term" value="F:protein kinase activity"/>
    <property type="evidence" value="ECO:0007669"/>
    <property type="project" value="InterPro"/>
</dbReference>
<dbReference type="Pfam" id="PF01094">
    <property type="entry name" value="ANF_receptor"/>
    <property type="match status" value="1"/>
</dbReference>
<evidence type="ECO:0000256" key="18">
    <source>
        <dbReference type="SAM" id="SignalP"/>
    </source>
</evidence>
<feature type="domain" description="Protein kinase" evidence="19">
    <location>
        <begin position="439"/>
        <end position="712"/>
    </location>
</feature>
<dbReference type="GeneTree" id="ENSGT00940000156985"/>
<evidence type="ECO:0000256" key="8">
    <source>
        <dbReference type="ARBA" id="ARBA00023134"/>
    </source>
</evidence>
<evidence type="ECO:0000256" key="15">
    <source>
        <dbReference type="RuleBase" id="RU000405"/>
    </source>
</evidence>
<evidence type="ECO:0000259" key="20">
    <source>
        <dbReference type="PROSITE" id="PS50125"/>
    </source>
</evidence>
<keyword evidence="10" id="KW-1015">Disulfide bond</keyword>
<dbReference type="InterPro" id="IPR000719">
    <property type="entry name" value="Prot_kinase_dom"/>
</dbReference>
<dbReference type="PROSITE" id="PS50011">
    <property type="entry name" value="PROTEIN_KINASE_DOM"/>
    <property type="match status" value="1"/>
</dbReference>
<keyword evidence="17" id="KW-0175">Coiled coil</keyword>
<evidence type="ECO:0000256" key="11">
    <source>
        <dbReference type="ARBA" id="ARBA00023170"/>
    </source>
</evidence>
<dbReference type="Pfam" id="PF00211">
    <property type="entry name" value="Guanylate_cyc"/>
    <property type="match status" value="1"/>
</dbReference>
<reference evidence="21" key="2">
    <citation type="submission" date="2025-08" db="UniProtKB">
        <authorList>
            <consortium name="Ensembl"/>
        </authorList>
    </citation>
    <scope>IDENTIFICATION</scope>
</reference>
<proteinExistence type="inferred from homology"/>
<dbReference type="Gene3D" id="3.30.70.1230">
    <property type="entry name" value="Nucleotide cyclase"/>
    <property type="match status" value="1"/>
</dbReference>
<name>A0A8D3DU32_SCOMX</name>
<dbReference type="PROSITE" id="PS50125">
    <property type="entry name" value="GUANYLATE_CYCLASE_2"/>
    <property type="match status" value="1"/>
</dbReference>
<dbReference type="SUPFAM" id="SSF55073">
    <property type="entry name" value="Nucleotide cyclase"/>
    <property type="match status" value="1"/>
</dbReference>
<dbReference type="Pfam" id="PF07714">
    <property type="entry name" value="PK_Tyr_Ser-Thr"/>
    <property type="match status" value="1"/>
</dbReference>
<dbReference type="InterPro" id="IPR029787">
    <property type="entry name" value="Nucleotide_cyclase"/>
</dbReference>
<evidence type="ECO:0000256" key="10">
    <source>
        <dbReference type="ARBA" id="ARBA00023157"/>
    </source>
</evidence>
<dbReference type="InterPro" id="IPR001054">
    <property type="entry name" value="A/G_cyclase"/>
</dbReference>
<dbReference type="EC" id="4.6.1.2" evidence="2 16"/>
<keyword evidence="6" id="KW-0547">Nucleotide-binding</keyword>
<dbReference type="CDD" id="cd14042">
    <property type="entry name" value="PK_GC-A_B"/>
    <property type="match status" value="1"/>
</dbReference>
<feature type="signal peptide" evidence="18">
    <location>
        <begin position="1"/>
        <end position="17"/>
    </location>
</feature>
<dbReference type="InterPro" id="IPR001828">
    <property type="entry name" value="ANF_lig-bd_rcpt"/>
</dbReference>
<evidence type="ECO:0000256" key="7">
    <source>
        <dbReference type="ARBA" id="ARBA00022989"/>
    </source>
</evidence>
<evidence type="ECO:0000256" key="5">
    <source>
        <dbReference type="ARBA" id="ARBA00022729"/>
    </source>
</evidence>
<comment type="catalytic activity">
    <reaction evidence="16">
        <text>GTP = 3',5'-cyclic GMP + diphosphate</text>
        <dbReference type="Rhea" id="RHEA:13665"/>
        <dbReference type="ChEBI" id="CHEBI:33019"/>
        <dbReference type="ChEBI" id="CHEBI:37565"/>
        <dbReference type="ChEBI" id="CHEBI:57746"/>
        <dbReference type="EC" id="4.6.1.2"/>
    </reaction>
</comment>
<dbReference type="GO" id="GO:0001653">
    <property type="term" value="F:peptide receptor activity"/>
    <property type="evidence" value="ECO:0007669"/>
    <property type="project" value="TreeGrafter"/>
</dbReference>
<dbReference type="Gene3D" id="3.40.50.2300">
    <property type="match status" value="2"/>
</dbReference>
<dbReference type="GO" id="GO:0005524">
    <property type="term" value="F:ATP binding"/>
    <property type="evidence" value="ECO:0007669"/>
    <property type="project" value="InterPro"/>
</dbReference>
<dbReference type="Gene3D" id="1.10.510.10">
    <property type="entry name" value="Transferase(Phosphotransferase) domain 1"/>
    <property type="match status" value="1"/>
</dbReference>
<gene>
    <name evidence="21" type="primary">npr1a</name>
</gene>
<organism evidence="21 22">
    <name type="scientific">Scophthalmus maximus</name>
    <name type="common">Turbot</name>
    <name type="synonym">Psetta maxima</name>
    <dbReference type="NCBI Taxonomy" id="52904"/>
    <lineage>
        <taxon>Eukaryota</taxon>
        <taxon>Metazoa</taxon>
        <taxon>Chordata</taxon>
        <taxon>Craniata</taxon>
        <taxon>Vertebrata</taxon>
        <taxon>Euteleostomi</taxon>
        <taxon>Actinopterygii</taxon>
        <taxon>Neopterygii</taxon>
        <taxon>Teleostei</taxon>
        <taxon>Neoteleostei</taxon>
        <taxon>Acanthomorphata</taxon>
        <taxon>Carangaria</taxon>
        <taxon>Pleuronectiformes</taxon>
        <taxon>Pleuronectoidei</taxon>
        <taxon>Scophthalmidae</taxon>
        <taxon>Scophthalmus</taxon>
    </lineage>
</organism>
<dbReference type="InterPro" id="IPR018297">
    <property type="entry name" value="A/G_cyclase_CS"/>
</dbReference>
<dbReference type="Proteomes" id="UP000694558">
    <property type="component" value="Chromosome 22"/>
</dbReference>
<keyword evidence="9" id="KW-0472">Membrane</keyword>
<dbReference type="FunFam" id="3.30.200.20:FF:001106">
    <property type="entry name" value="Guanylate cyclase"/>
    <property type="match status" value="1"/>
</dbReference>
<dbReference type="PROSITE" id="PS00452">
    <property type="entry name" value="GUANYLATE_CYCLASE_1"/>
    <property type="match status" value="1"/>
</dbReference>
<dbReference type="SMART" id="SM00044">
    <property type="entry name" value="CYCc"/>
    <property type="match status" value="1"/>
</dbReference>
<comment type="similarity">
    <text evidence="15">Belongs to the adenylyl cyclase class-4/guanylyl cyclase family.</text>
</comment>
<evidence type="ECO:0000313" key="22">
    <source>
        <dbReference type="Proteomes" id="UP000694558"/>
    </source>
</evidence>
<evidence type="ECO:0000256" key="3">
    <source>
        <dbReference type="ARBA" id="ARBA00022553"/>
    </source>
</evidence>
<evidence type="ECO:0000256" key="14">
    <source>
        <dbReference type="ARBA" id="ARBA00023293"/>
    </source>
</evidence>
<keyword evidence="4" id="KW-0812">Transmembrane</keyword>
<dbReference type="PANTHER" id="PTHR11920:SF491">
    <property type="entry name" value="GUANYLATE CYCLASE"/>
    <property type="match status" value="1"/>
</dbReference>
<keyword evidence="14 16" id="KW-0141">cGMP biosynthesis</keyword>
<evidence type="ECO:0000256" key="6">
    <source>
        <dbReference type="ARBA" id="ARBA00022741"/>
    </source>
</evidence>
<reference evidence="21" key="1">
    <citation type="submission" date="2023-05" db="EMBL/GenBank/DDBJ databases">
        <title>High-quality long-read genome of Scophthalmus maximus.</title>
        <authorList>
            <person name="Lien S."/>
            <person name="Martinez P."/>
        </authorList>
    </citation>
    <scope>NUCLEOTIDE SEQUENCE [LARGE SCALE GENOMIC DNA]</scope>
</reference>
<dbReference type="GO" id="GO:0004016">
    <property type="term" value="F:adenylate cyclase activity"/>
    <property type="evidence" value="ECO:0007669"/>
    <property type="project" value="TreeGrafter"/>
</dbReference>
<keyword evidence="13 15" id="KW-0456">Lyase</keyword>
<protein>
    <recommendedName>
        <fullName evidence="2 16">Guanylate cyclase</fullName>
        <ecNumber evidence="2 16">4.6.1.2</ecNumber>
    </recommendedName>
</protein>
<keyword evidence="12" id="KW-0325">Glycoprotein</keyword>
<keyword evidence="7" id="KW-1133">Transmembrane helix</keyword>
<dbReference type="GO" id="GO:0005886">
    <property type="term" value="C:plasma membrane"/>
    <property type="evidence" value="ECO:0007669"/>
    <property type="project" value="TreeGrafter"/>
</dbReference>
<evidence type="ECO:0000256" key="16">
    <source>
        <dbReference type="RuleBase" id="RU003431"/>
    </source>
</evidence>
<evidence type="ECO:0000256" key="1">
    <source>
        <dbReference type="ARBA" id="ARBA00004479"/>
    </source>
</evidence>
<dbReference type="GO" id="GO:0005525">
    <property type="term" value="F:GTP binding"/>
    <property type="evidence" value="ECO:0007669"/>
    <property type="project" value="UniProtKB-KW"/>
</dbReference>
<evidence type="ECO:0000256" key="2">
    <source>
        <dbReference type="ARBA" id="ARBA00012202"/>
    </source>
</evidence>
<dbReference type="FunFam" id="1.10.510.10:FF:000270">
    <property type="entry name" value="Guanylate cyclase"/>
    <property type="match status" value="1"/>
</dbReference>
<sequence>MASRWLLLLLLLQSGDSSSLSEEDEEDLQEVTLAAILPLSNTDYAWSWPRVAPALHQAVRRVNSDPWLLPGLRLRLVHGSSENKDGFCSDSMAPLVAVDLKMSHDPWAFIGPGCDYSSSPVARFTTHWGVPMVTAGARAIGFERYAAVTNTGPTHKKLGEFGARIQEMFGWRQHAMLIFSDNKDANDDRPCYFAVEGLYTLLGNRNITIRDHVIEADVNFKSVVQEIRDNGRGQPPSFLPSSIFPSFPPSSIFPSFPPSSIFPSFPPSSIFPSCQNNSRSLTPADFTTNPHICVCVCVCVRACVRACVRVCVCVFVGVMGAVEMDEFGDRQMDFAMWDMTDVDSGEFQVVCVYNSSTKQLIMQSGRSFQWPGGSPPPDVPECGFKNNKPSCLDPLSHLSSCLSNRKLKLESELAAQLWRVSWDDVQMSNLDKVLKRACSRLTMSMKGSNYGSLMTMEGNFQIYTKTGYYKGNLAAIKYINKKRIELTRKVLFELKHMRDVQNEHLTHFIGSCIDPPNMCIITEYCPRGSLQDLMESDSITLDWMFRYSLITDIVKGMAFLHNSVIISHGNLKSSNCVVDSRFVLKITDYGLQSLRTSNVPEDTHAYYARKLWTAPELLTSEVILPRGSQKGDIYSFGIILQEVALLRGVFYLDAHTLTPKEIFQAVARGDAPPLRPSLCCHSHSEELGVLMQRCWSEEPSERPDFGTIKILLRKQGYGSNILDNLLSRMEQYANNLEELVEERTQAYHEEKRKAEALLYQILPHSVAEQLKRGETVQAEAFDSVTIYFSDIVGFTALSAESTPLQVVTLLNDLYTCFDAIIDNFDVYKVETIGDAYMVVSGLPVRNGKLHGREVARMSLALLEAVKTFRIRHRANQQLLLRIGIHSGPVCAGVVGLKMPRYCLFGDTVNTASRMESNGEALKIHVSEATRQVLQEFSCFTLELRGEIQVKGKGAMRSYWLLGEDN</sequence>
<dbReference type="InterPro" id="IPR001245">
    <property type="entry name" value="Ser-Thr/Tyr_kinase_cat_dom"/>
</dbReference>
<feature type="coiled-coil region" evidence="17">
    <location>
        <begin position="722"/>
        <end position="753"/>
    </location>
</feature>
<dbReference type="GO" id="GO:0035556">
    <property type="term" value="P:intracellular signal transduction"/>
    <property type="evidence" value="ECO:0007669"/>
    <property type="project" value="InterPro"/>
</dbReference>
<dbReference type="SUPFAM" id="SSF56112">
    <property type="entry name" value="Protein kinase-like (PK-like)"/>
    <property type="match status" value="1"/>
</dbReference>
<keyword evidence="5 18" id="KW-0732">Signal</keyword>
<dbReference type="CDD" id="cd07302">
    <property type="entry name" value="CHD"/>
    <property type="match status" value="1"/>
</dbReference>
<dbReference type="FunFam" id="3.30.70.1230:FF:000004">
    <property type="entry name" value="Guanylate cyclase"/>
    <property type="match status" value="1"/>
</dbReference>
<evidence type="ECO:0000256" key="4">
    <source>
        <dbReference type="ARBA" id="ARBA00022692"/>
    </source>
</evidence>
<keyword evidence="3" id="KW-0597">Phosphoprotein</keyword>
<evidence type="ECO:0000256" key="9">
    <source>
        <dbReference type="ARBA" id="ARBA00023136"/>
    </source>
</evidence>
<evidence type="ECO:0000259" key="19">
    <source>
        <dbReference type="PROSITE" id="PS50011"/>
    </source>
</evidence>
<dbReference type="SUPFAM" id="SSF53822">
    <property type="entry name" value="Periplasmic binding protein-like I"/>
    <property type="match status" value="2"/>
</dbReference>
<keyword evidence="8" id="KW-0342">GTP-binding</keyword>
<comment type="subcellular location">
    <subcellularLocation>
        <location evidence="1">Membrane</location>
        <topology evidence="1">Single-pass type I membrane protein</topology>
    </subcellularLocation>
</comment>
<evidence type="ECO:0000313" key="21">
    <source>
        <dbReference type="Ensembl" id="ENSSMAP00000063041.1"/>
    </source>
</evidence>
<evidence type="ECO:0000256" key="17">
    <source>
        <dbReference type="SAM" id="Coils"/>
    </source>
</evidence>
<dbReference type="InterPro" id="IPR028082">
    <property type="entry name" value="Peripla_BP_I"/>
</dbReference>
<dbReference type="InterPro" id="IPR011009">
    <property type="entry name" value="Kinase-like_dom_sf"/>
</dbReference>
<dbReference type="Ensembl" id="ENSSMAT00000063303.1">
    <property type="protein sequence ID" value="ENSSMAP00000063041.1"/>
    <property type="gene ID" value="ENSSMAG00000014890.2"/>
</dbReference>
<keyword evidence="11" id="KW-0675">Receptor</keyword>
<dbReference type="GO" id="GO:0007168">
    <property type="term" value="P:receptor guanylyl cyclase signaling pathway"/>
    <property type="evidence" value="ECO:0007669"/>
    <property type="project" value="TreeGrafter"/>
</dbReference>